<accession>A0AAV4UDN9</accession>
<evidence type="ECO:0000313" key="1">
    <source>
        <dbReference type="EMBL" id="GIY55866.1"/>
    </source>
</evidence>
<dbReference type="AlphaFoldDB" id="A0AAV4UDN9"/>
<keyword evidence="2" id="KW-1185">Reference proteome</keyword>
<organism evidence="1 2">
    <name type="scientific">Caerostris extrusa</name>
    <name type="common">Bark spider</name>
    <name type="synonym">Caerostris bankana</name>
    <dbReference type="NCBI Taxonomy" id="172846"/>
    <lineage>
        <taxon>Eukaryota</taxon>
        <taxon>Metazoa</taxon>
        <taxon>Ecdysozoa</taxon>
        <taxon>Arthropoda</taxon>
        <taxon>Chelicerata</taxon>
        <taxon>Arachnida</taxon>
        <taxon>Araneae</taxon>
        <taxon>Araneomorphae</taxon>
        <taxon>Entelegynae</taxon>
        <taxon>Araneoidea</taxon>
        <taxon>Araneidae</taxon>
        <taxon>Caerostris</taxon>
    </lineage>
</organism>
<gene>
    <name evidence="1" type="ORF">CEXT_352391</name>
</gene>
<protein>
    <submittedName>
        <fullName evidence="1">Uncharacterized protein</fullName>
    </submittedName>
</protein>
<sequence>MLELIGPMPFRNGPKEFTTVDLSGSILLAKSAFAALNVTELFIIVPLFTEGLSRKASRIQAGKRLDAFLVKAENEKCTSSRSFLLRPVWRKASHRRVHAMKAL</sequence>
<comment type="caution">
    <text evidence="1">The sequence shown here is derived from an EMBL/GenBank/DDBJ whole genome shotgun (WGS) entry which is preliminary data.</text>
</comment>
<proteinExistence type="predicted"/>
<dbReference type="EMBL" id="BPLR01012687">
    <property type="protein sequence ID" value="GIY55866.1"/>
    <property type="molecule type" value="Genomic_DNA"/>
</dbReference>
<dbReference type="Proteomes" id="UP001054945">
    <property type="component" value="Unassembled WGS sequence"/>
</dbReference>
<reference evidence="1 2" key="1">
    <citation type="submission" date="2021-06" db="EMBL/GenBank/DDBJ databases">
        <title>Caerostris extrusa draft genome.</title>
        <authorList>
            <person name="Kono N."/>
            <person name="Arakawa K."/>
        </authorList>
    </citation>
    <scope>NUCLEOTIDE SEQUENCE [LARGE SCALE GENOMIC DNA]</scope>
</reference>
<evidence type="ECO:0000313" key="2">
    <source>
        <dbReference type="Proteomes" id="UP001054945"/>
    </source>
</evidence>
<name>A0AAV4UDN9_CAEEX</name>